<evidence type="ECO:0000313" key="2">
    <source>
        <dbReference type="Proteomes" id="UP000823201"/>
    </source>
</evidence>
<evidence type="ECO:0000313" key="1">
    <source>
        <dbReference type="EMBL" id="MBM7657896.1"/>
    </source>
</evidence>
<reference evidence="1 2" key="1">
    <citation type="submission" date="2021-01" db="EMBL/GenBank/DDBJ databases">
        <title>Genomic Encyclopedia of Type Strains, Phase IV (KMG-IV): sequencing the most valuable type-strain genomes for metagenomic binning, comparative biology and taxonomic classification.</title>
        <authorList>
            <person name="Goeker M."/>
        </authorList>
    </citation>
    <scope>NUCLEOTIDE SEQUENCE [LARGE SCALE GENOMIC DNA]</scope>
    <source>
        <strain evidence="1 2">DSM 100968</strain>
    </source>
</reference>
<organism evidence="1 2">
    <name type="scientific">Sporolactobacillus spathodeae</name>
    <dbReference type="NCBI Taxonomy" id="1465502"/>
    <lineage>
        <taxon>Bacteria</taxon>
        <taxon>Bacillati</taxon>
        <taxon>Bacillota</taxon>
        <taxon>Bacilli</taxon>
        <taxon>Bacillales</taxon>
        <taxon>Sporolactobacillaceae</taxon>
        <taxon>Sporolactobacillus</taxon>
    </lineage>
</organism>
<dbReference type="EMBL" id="JAFBEV010000009">
    <property type="protein sequence ID" value="MBM7657896.1"/>
    <property type="molecule type" value="Genomic_DNA"/>
</dbReference>
<comment type="caution">
    <text evidence="1">The sequence shown here is derived from an EMBL/GenBank/DDBJ whole genome shotgun (WGS) entry which is preliminary data.</text>
</comment>
<dbReference type="Proteomes" id="UP000823201">
    <property type="component" value="Unassembled WGS sequence"/>
</dbReference>
<proteinExistence type="predicted"/>
<protein>
    <submittedName>
        <fullName evidence="1">Uncharacterized protein</fullName>
    </submittedName>
</protein>
<sequence>MTNKIVQGISRYNQPIELNMEAFTLPFRLFNE</sequence>
<keyword evidence="2" id="KW-1185">Reference proteome</keyword>
<gene>
    <name evidence="1" type="ORF">JOC27_001346</name>
</gene>
<name>A0ABS2Q8G2_9BACL</name>
<accession>A0ABS2Q8G2</accession>